<evidence type="ECO:0000313" key="1">
    <source>
        <dbReference type="EMBL" id="KAF6836578.1"/>
    </source>
</evidence>
<comment type="caution">
    <text evidence="1">The sequence shown here is derived from an EMBL/GenBank/DDBJ whole genome shotgun (WGS) entry which is preliminary data.</text>
</comment>
<dbReference type="Proteomes" id="UP000654918">
    <property type="component" value="Unassembled WGS sequence"/>
</dbReference>
<sequence>MPIPELRTPSDLAVVRSGHVEKYMYLHQGARLLDASPGVEMNCVEHSQLCRYLREEVATDPHPRQPAFLMPKYQVIGQDAHMQSRLPESMYSIPGLECSSRTCLLVGNVDPEKQERWRRALEKLLSSRLAGF</sequence>
<keyword evidence="2" id="KW-1185">Reference proteome</keyword>
<name>A0A8H6KSM5_9PEZI</name>
<evidence type="ECO:0000313" key="2">
    <source>
        <dbReference type="Proteomes" id="UP000654918"/>
    </source>
</evidence>
<dbReference type="AlphaFoldDB" id="A0A8H6KSM5"/>
<proteinExistence type="predicted"/>
<dbReference type="EMBL" id="WIGO01000031">
    <property type="protein sequence ID" value="KAF6836578.1"/>
    <property type="molecule type" value="Genomic_DNA"/>
</dbReference>
<organism evidence="1 2">
    <name type="scientific">Colletotrichum plurivorum</name>
    <dbReference type="NCBI Taxonomy" id="2175906"/>
    <lineage>
        <taxon>Eukaryota</taxon>
        <taxon>Fungi</taxon>
        <taxon>Dikarya</taxon>
        <taxon>Ascomycota</taxon>
        <taxon>Pezizomycotina</taxon>
        <taxon>Sordariomycetes</taxon>
        <taxon>Hypocreomycetidae</taxon>
        <taxon>Glomerellales</taxon>
        <taxon>Glomerellaceae</taxon>
        <taxon>Colletotrichum</taxon>
        <taxon>Colletotrichum orchidearum species complex</taxon>
    </lineage>
</organism>
<gene>
    <name evidence="1" type="ORF">CPLU01_03613</name>
</gene>
<accession>A0A8H6KSM5</accession>
<reference evidence="1" key="1">
    <citation type="journal article" date="2020" name="Phytopathology">
        <title>Genome Sequence Resources of Colletotrichum truncatum, C. plurivorum, C. musicola, and C. sojae: Four Species Pathogenic to Soybean (Glycine max).</title>
        <authorList>
            <person name="Rogerio F."/>
            <person name="Boufleur T.R."/>
            <person name="Ciampi-Guillardi M."/>
            <person name="Sukno S.A."/>
            <person name="Thon M.R."/>
            <person name="Massola Junior N.S."/>
            <person name="Baroncelli R."/>
        </authorList>
    </citation>
    <scope>NUCLEOTIDE SEQUENCE</scope>
    <source>
        <strain evidence="1">LFN00145</strain>
    </source>
</reference>
<protein>
    <submittedName>
        <fullName evidence="1">Uncharacterized protein</fullName>
    </submittedName>
</protein>